<proteinExistence type="predicted"/>
<dbReference type="EMBL" id="CAEZUZ010000033">
    <property type="protein sequence ID" value="CAB4611761.1"/>
    <property type="molecule type" value="Genomic_DNA"/>
</dbReference>
<reference evidence="3" key="1">
    <citation type="submission" date="2020-05" db="EMBL/GenBank/DDBJ databases">
        <authorList>
            <person name="Chiriac C."/>
            <person name="Salcher M."/>
            <person name="Ghai R."/>
            <person name="Kavagutti S V."/>
        </authorList>
    </citation>
    <scope>NUCLEOTIDE SEQUENCE</scope>
</reference>
<protein>
    <submittedName>
        <fullName evidence="3">Unannotated protein</fullName>
    </submittedName>
</protein>
<dbReference type="SUPFAM" id="SSF50249">
    <property type="entry name" value="Nucleic acid-binding proteins"/>
    <property type="match status" value="1"/>
</dbReference>
<accession>A0A6J6HDK8</accession>
<name>A0A6J6HDK8_9ZZZZ</name>
<dbReference type="PANTHER" id="PTHR34075:SF5">
    <property type="entry name" value="BLR3430 PROTEIN"/>
    <property type="match status" value="1"/>
</dbReference>
<dbReference type="InterPro" id="IPR012340">
    <property type="entry name" value="NA-bd_OB-fold"/>
</dbReference>
<dbReference type="InterPro" id="IPR002878">
    <property type="entry name" value="ChsH2_C"/>
</dbReference>
<dbReference type="Gene3D" id="6.10.30.10">
    <property type="match status" value="1"/>
</dbReference>
<dbReference type="Pfam" id="PF12172">
    <property type="entry name" value="zf-ChsH2"/>
    <property type="match status" value="1"/>
</dbReference>
<sequence length="136" mass="15188">MSTLPTPAPVITTANEEFWKATAQGRFVLQRCTACEEVVWFPRRHCPHCWTEQLASFDAKGTGIIYSYTVIRKGAGLWKDASPFVVAYVELAEGPRVMTNIVECDIAALHIGMPVEIVFHDTGEGNALYRFRPVTN</sequence>
<dbReference type="InterPro" id="IPR022002">
    <property type="entry name" value="ChsH2_Znr"/>
</dbReference>
<gene>
    <name evidence="3" type="ORF">UFOPK1889_00335</name>
</gene>
<organism evidence="3">
    <name type="scientific">freshwater metagenome</name>
    <dbReference type="NCBI Taxonomy" id="449393"/>
    <lineage>
        <taxon>unclassified sequences</taxon>
        <taxon>metagenomes</taxon>
        <taxon>ecological metagenomes</taxon>
    </lineage>
</organism>
<evidence type="ECO:0000313" key="3">
    <source>
        <dbReference type="EMBL" id="CAB4611761.1"/>
    </source>
</evidence>
<feature type="domain" description="ChsH2 rubredoxin-like zinc ribbon" evidence="2">
    <location>
        <begin position="19"/>
        <end position="54"/>
    </location>
</feature>
<evidence type="ECO:0000259" key="2">
    <source>
        <dbReference type="Pfam" id="PF12172"/>
    </source>
</evidence>
<dbReference type="AlphaFoldDB" id="A0A6J6HDK8"/>
<dbReference type="Pfam" id="PF01796">
    <property type="entry name" value="OB_ChsH2_C"/>
    <property type="match status" value="1"/>
</dbReference>
<dbReference type="PANTHER" id="PTHR34075">
    <property type="entry name" value="BLR3430 PROTEIN"/>
    <property type="match status" value="1"/>
</dbReference>
<evidence type="ECO:0000259" key="1">
    <source>
        <dbReference type="Pfam" id="PF01796"/>
    </source>
</evidence>
<feature type="domain" description="ChsH2 C-terminal OB-fold" evidence="1">
    <location>
        <begin position="58"/>
        <end position="120"/>
    </location>
</feature>
<dbReference type="InterPro" id="IPR052513">
    <property type="entry name" value="Thioester_dehydratase-like"/>
</dbReference>